<sequence length="316" mass="33567">MPERCWSWDLTAPRTMERGSVPDPDPAAVGRDQVLIELLLAGICGSDIPRYTGDADVPETLPAAAFPCHELVGRVLASGSDRLPVGTRVLAMSTTHTGLRQRQVLPAAHAVPLPEELPDEVAVLAQPTGTVLSALRGVGPVEGRSVCVIGLGSTGLLAASVLASQGARVTGVDPLDRGDLPARLGVAEVVRTTSDVLVADGARFDLVFEAVGHQTQTFVDACHLVGMDGRLVVFGVPDTDDYPFPLRTVFRRNVVLHTGTTQHWTRFLAAGVEHVRRHADTLAPVVTHVLGLDEVPRAYQLAASADPARVKVLIRP</sequence>
<keyword evidence="5" id="KW-0560">Oxidoreductase</keyword>
<keyword evidence="4" id="KW-0862">Zinc</keyword>
<dbReference type="Pfam" id="PF08240">
    <property type="entry name" value="ADH_N"/>
    <property type="match status" value="1"/>
</dbReference>
<dbReference type="InterPro" id="IPR036291">
    <property type="entry name" value="NAD(P)-bd_dom_sf"/>
</dbReference>
<dbReference type="AlphaFoldDB" id="A0A367YZM9"/>
<comment type="similarity">
    <text evidence="2">Belongs to the zinc-containing alcohol dehydrogenase family.</text>
</comment>
<keyword evidence="3" id="KW-0479">Metal-binding</keyword>
<dbReference type="PANTHER" id="PTHR43350:SF19">
    <property type="entry name" value="D-GULOSIDE 3-DEHYDROGENASE"/>
    <property type="match status" value="1"/>
</dbReference>
<proteinExistence type="inferred from homology"/>
<comment type="caution">
    <text evidence="8">The sequence shown here is derived from an EMBL/GenBank/DDBJ whole genome shotgun (WGS) entry which is preliminary data.</text>
</comment>
<dbReference type="GO" id="GO:0016491">
    <property type="term" value="F:oxidoreductase activity"/>
    <property type="evidence" value="ECO:0007669"/>
    <property type="project" value="UniProtKB-KW"/>
</dbReference>
<organism evidence="8 9">
    <name type="scientific">Desertihabitans brevis</name>
    <dbReference type="NCBI Taxonomy" id="2268447"/>
    <lineage>
        <taxon>Bacteria</taxon>
        <taxon>Bacillati</taxon>
        <taxon>Actinomycetota</taxon>
        <taxon>Actinomycetes</taxon>
        <taxon>Propionibacteriales</taxon>
        <taxon>Propionibacteriaceae</taxon>
        <taxon>Desertihabitans</taxon>
    </lineage>
</organism>
<evidence type="ECO:0000256" key="3">
    <source>
        <dbReference type="ARBA" id="ARBA00022723"/>
    </source>
</evidence>
<dbReference type="InterPro" id="IPR011032">
    <property type="entry name" value="GroES-like_sf"/>
</dbReference>
<evidence type="ECO:0000256" key="2">
    <source>
        <dbReference type="ARBA" id="ARBA00008072"/>
    </source>
</evidence>
<comment type="cofactor">
    <cofactor evidence="1">
        <name>Zn(2+)</name>
        <dbReference type="ChEBI" id="CHEBI:29105"/>
    </cofactor>
</comment>
<feature type="domain" description="Glucose dehydrogenase C-terminal" evidence="7">
    <location>
        <begin position="141"/>
        <end position="301"/>
    </location>
</feature>
<gene>
    <name evidence="8" type="ORF">DT076_02505</name>
</gene>
<dbReference type="Pfam" id="PF16912">
    <property type="entry name" value="Glu_dehyd_C"/>
    <property type="match status" value="1"/>
</dbReference>
<evidence type="ECO:0000256" key="1">
    <source>
        <dbReference type="ARBA" id="ARBA00001947"/>
    </source>
</evidence>
<dbReference type="GO" id="GO:0046872">
    <property type="term" value="F:metal ion binding"/>
    <property type="evidence" value="ECO:0007669"/>
    <property type="project" value="UniProtKB-KW"/>
</dbReference>
<evidence type="ECO:0000313" key="8">
    <source>
        <dbReference type="EMBL" id="RCK71320.1"/>
    </source>
</evidence>
<evidence type="ECO:0000256" key="5">
    <source>
        <dbReference type="ARBA" id="ARBA00023002"/>
    </source>
</evidence>
<protein>
    <submittedName>
        <fullName evidence="8">Alcohol dehydrogenase</fullName>
    </submittedName>
</protein>
<evidence type="ECO:0000259" key="6">
    <source>
        <dbReference type="Pfam" id="PF08240"/>
    </source>
</evidence>
<accession>A0A367YZM9</accession>
<reference evidence="8 9" key="1">
    <citation type="submission" date="2018-07" db="EMBL/GenBank/DDBJ databases">
        <title>Desertimonas flava gen. nov. sp. nov.</title>
        <authorList>
            <person name="Liu S."/>
        </authorList>
    </citation>
    <scope>NUCLEOTIDE SEQUENCE [LARGE SCALE GENOMIC DNA]</scope>
    <source>
        <strain evidence="8 9">16Sb5-5</strain>
    </source>
</reference>
<dbReference type="Gene3D" id="3.40.50.720">
    <property type="entry name" value="NAD(P)-binding Rossmann-like Domain"/>
    <property type="match status" value="1"/>
</dbReference>
<name>A0A367YZM9_9ACTN</name>
<dbReference type="PANTHER" id="PTHR43350">
    <property type="entry name" value="NAD-DEPENDENT ALCOHOL DEHYDROGENASE"/>
    <property type="match status" value="1"/>
</dbReference>
<evidence type="ECO:0000256" key="4">
    <source>
        <dbReference type="ARBA" id="ARBA00022833"/>
    </source>
</evidence>
<dbReference type="Gene3D" id="3.90.180.10">
    <property type="entry name" value="Medium-chain alcohol dehydrogenases, catalytic domain"/>
    <property type="match status" value="2"/>
</dbReference>
<keyword evidence="9" id="KW-1185">Reference proteome</keyword>
<evidence type="ECO:0000259" key="7">
    <source>
        <dbReference type="Pfam" id="PF16912"/>
    </source>
</evidence>
<dbReference type="RefSeq" id="WP_147264038.1">
    <property type="nucleotide sequence ID" value="NZ_QOUI01000001.1"/>
</dbReference>
<dbReference type="Proteomes" id="UP000252770">
    <property type="component" value="Unassembled WGS sequence"/>
</dbReference>
<dbReference type="InterPro" id="IPR013154">
    <property type="entry name" value="ADH-like_N"/>
</dbReference>
<feature type="domain" description="Alcohol dehydrogenase-like N-terminal" evidence="6">
    <location>
        <begin position="31"/>
        <end position="93"/>
    </location>
</feature>
<dbReference type="SUPFAM" id="SSF50129">
    <property type="entry name" value="GroES-like"/>
    <property type="match status" value="1"/>
</dbReference>
<evidence type="ECO:0000313" key="9">
    <source>
        <dbReference type="Proteomes" id="UP000252770"/>
    </source>
</evidence>
<dbReference type="EMBL" id="QOUI01000001">
    <property type="protein sequence ID" value="RCK71320.1"/>
    <property type="molecule type" value="Genomic_DNA"/>
</dbReference>
<dbReference type="InterPro" id="IPR031640">
    <property type="entry name" value="Glu_dehyd_C"/>
</dbReference>
<dbReference type="SUPFAM" id="SSF51735">
    <property type="entry name" value="NAD(P)-binding Rossmann-fold domains"/>
    <property type="match status" value="1"/>
</dbReference>